<dbReference type="Gene3D" id="3.30.700.30">
    <property type="match status" value="1"/>
</dbReference>
<feature type="domain" description="Biotin carboxylation" evidence="17">
    <location>
        <begin position="1"/>
        <end position="451"/>
    </location>
</feature>
<dbReference type="EC" id="6.4.1.3" evidence="3"/>
<dbReference type="Gene3D" id="3.30.470.20">
    <property type="entry name" value="ATP-grasp fold, B domain"/>
    <property type="match status" value="1"/>
</dbReference>
<evidence type="ECO:0000313" key="19">
    <source>
        <dbReference type="Proteomes" id="UP000236286"/>
    </source>
</evidence>
<gene>
    <name evidence="18" type="ORF">CR492_02625</name>
</gene>
<evidence type="ECO:0000259" key="17">
    <source>
        <dbReference type="PROSITE" id="PS50979"/>
    </source>
</evidence>
<keyword evidence="11" id="KW-0464">Manganese</keyword>
<comment type="caution">
    <text evidence="18">The sequence shown here is derived from an EMBL/GenBank/DDBJ whole genome shotgun (WGS) entry which is preliminary data.</text>
</comment>
<comment type="catalytic activity">
    <reaction evidence="13">
        <text>propanoyl-CoA + hydrogencarbonate + ATP = (S)-methylmalonyl-CoA + ADP + phosphate + H(+)</text>
        <dbReference type="Rhea" id="RHEA:23720"/>
        <dbReference type="ChEBI" id="CHEBI:15378"/>
        <dbReference type="ChEBI" id="CHEBI:17544"/>
        <dbReference type="ChEBI" id="CHEBI:30616"/>
        <dbReference type="ChEBI" id="CHEBI:43474"/>
        <dbReference type="ChEBI" id="CHEBI:57327"/>
        <dbReference type="ChEBI" id="CHEBI:57392"/>
        <dbReference type="ChEBI" id="CHEBI:456216"/>
        <dbReference type="EC" id="6.4.1.3"/>
    </reaction>
    <physiologicalReaction direction="left-to-right" evidence="13">
        <dbReference type="Rhea" id="RHEA:23721"/>
    </physiologicalReaction>
</comment>
<dbReference type="UniPathway" id="UPA00945">
    <property type="reaction ID" value="UER00908"/>
</dbReference>
<dbReference type="Pfam" id="PF02786">
    <property type="entry name" value="CPSase_L_D2"/>
    <property type="match status" value="1"/>
</dbReference>
<dbReference type="EMBL" id="PDZR01000001">
    <property type="protein sequence ID" value="PNG27813.1"/>
    <property type="molecule type" value="Genomic_DNA"/>
</dbReference>
<keyword evidence="7 14" id="KW-0067">ATP-binding</keyword>
<dbReference type="InterPro" id="IPR016185">
    <property type="entry name" value="PreATP-grasp_dom_sf"/>
</dbReference>
<evidence type="ECO:0000256" key="1">
    <source>
        <dbReference type="ARBA" id="ARBA00001953"/>
    </source>
</evidence>
<evidence type="ECO:0000256" key="14">
    <source>
        <dbReference type="PROSITE-ProRule" id="PRU00409"/>
    </source>
</evidence>
<evidence type="ECO:0000256" key="5">
    <source>
        <dbReference type="ARBA" id="ARBA00022723"/>
    </source>
</evidence>
<dbReference type="Proteomes" id="UP000236286">
    <property type="component" value="Unassembled WGS sequence"/>
</dbReference>
<protein>
    <recommendedName>
        <fullName evidence="3">propionyl-CoA carboxylase</fullName>
        <ecNumber evidence="3">6.4.1.3</ecNumber>
    </recommendedName>
</protein>
<name>A0A2J7TM19_METSI</name>
<dbReference type="SUPFAM" id="SSF52440">
    <property type="entry name" value="PreATP-grasp domain"/>
    <property type="match status" value="1"/>
</dbReference>
<dbReference type="InterPro" id="IPR005481">
    <property type="entry name" value="BC-like_N"/>
</dbReference>
<dbReference type="PANTHER" id="PTHR18866:SF33">
    <property type="entry name" value="METHYLCROTONOYL-COA CARBOXYLASE SUBUNIT ALPHA, MITOCHONDRIAL-RELATED"/>
    <property type="match status" value="1"/>
</dbReference>
<keyword evidence="8" id="KW-0460">Magnesium</keyword>
<dbReference type="SUPFAM" id="SSF51230">
    <property type="entry name" value="Single hybrid motif"/>
    <property type="match status" value="1"/>
</dbReference>
<evidence type="ECO:0000259" key="16">
    <source>
        <dbReference type="PROSITE" id="PS50975"/>
    </source>
</evidence>
<dbReference type="Pfam" id="PF18140">
    <property type="entry name" value="PCC_BT"/>
    <property type="match status" value="1"/>
</dbReference>
<dbReference type="AlphaFoldDB" id="A0A2J7TM19"/>
<evidence type="ECO:0000256" key="6">
    <source>
        <dbReference type="ARBA" id="ARBA00022741"/>
    </source>
</evidence>
<dbReference type="PROSITE" id="PS00866">
    <property type="entry name" value="CPSASE_1"/>
    <property type="match status" value="1"/>
</dbReference>
<dbReference type="PANTHER" id="PTHR18866">
    <property type="entry name" value="CARBOXYLASE:PYRUVATE/ACETYL-COA/PROPIONYL-COA CARBOXYLASE"/>
    <property type="match status" value="1"/>
</dbReference>
<evidence type="ECO:0000256" key="7">
    <source>
        <dbReference type="ARBA" id="ARBA00022840"/>
    </source>
</evidence>
<comment type="cofactor">
    <cofactor evidence="1">
        <name>biotin</name>
        <dbReference type="ChEBI" id="CHEBI:57586"/>
    </cofactor>
</comment>
<evidence type="ECO:0000256" key="10">
    <source>
        <dbReference type="ARBA" id="ARBA00023098"/>
    </source>
</evidence>
<dbReference type="SUPFAM" id="SSF56059">
    <property type="entry name" value="Glutathione synthetase ATP-binding domain-like"/>
    <property type="match status" value="1"/>
</dbReference>
<dbReference type="InterPro" id="IPR041265">
    <property type="entry name" value="PCC_BT"/>
</dbReference>
<evidence type="ECO:0000256" key="3">
    <source>
        <dbReference type="ARBA" id="ARBA00013050"/>
    </source>
</evidence>
<dbReference type="Gene3D" id="2.40.50.100">
    <property type="match status" value="1"/>
</dbReference>
<comment type="pathway">
    <text evidence="2">Metabolic intermediate metabolism; propanoyl-CoA degradation; succinyl-CoA from propanoyl-CoA: step 1/3.</text>
</comment>
<evidence type="ECO:0000256" key="4">
    <source>
        <dbReference type="ARBA" id="ARBA00022598"/>
    </source>
</evidence>
<dbReference type="Pfam" id="PF00289">
    <property type="entry name" value="Biotin_carb_N"/>
    <property type="match status" value="1"/>
</dbReference>
<dbReference type="CDD" id="cd06850">
    <property type="entry name" value="biotinyl_domain"/>
    <property type="match status" value="1"/>
</dbReference>
<dbReference type="PROSITE" id="PS00867">
    <property type="entry name" value="CPSASE_2"/>
    <property type="match status" value="1"/>
</dbReference>
<dbReference type="InterPro" id="IPR011053">
    <property type="entry name" value="Single_hybrid_motif"/>
</dbReference>
<evidence type="ECO:0000256" key="11">
    <source>
        <dbReference type="ARBA" id="ARBA00023211"/>
    </source>
</evidence>
<dbReference type="SMART" id="SM00878">
    <property type="entry name" value="Biotin_carb_C"/>
    <property type="match status" value="1"/>
</dbReference>
<evidence type="ECO:0000256" key="2">
    <source>
        <dbReference type="ARBA" id="ARBA00005060"/>
    </source>
</evidence>
<dbReference type="PROSITE" id="PS50968">
    <property type="entry name" value="BIOTINYL_LIPOYL"/>
    <property type="match status" value="1"/>
</dbReference>
<dbReference type="GO" id="GO:0005524">
    <property type="term" value="F:ATP binding"/>
    <property type="evidence" value="ECO:0007669"/>
    <property type="project" value="UniProtKB-UniRule"/>
</dbReference>
<dbReference type="PROSITE" id="PS00188">
    <property type="entry name" value="BIOTIN"/>
    <property type="match status" value="1"/>
</dbReference>
<evidence type="ECO:0000256" key="13">
    <source>
        <dbReference type="ARBA" id="ARBA00049495"/>
    </source>
</evidence>
<dbReference type="RefSeq" id="WP_102842121.1">
    <property type="nucleotide sequence ID" value="NZ_PDZR01000001.1"/>
</dbReference>
<dbReference type="GO" id="GO:0016042">
    <property type="term" value="P:lipid catabolic process"/>
    <property type="evidence" value="ECO:0007669"/>
    <property type="project" value="UniProtKB-KW"/>
</dbReference>
<feature type="domain" description="Lipoyl-binding" evidence="15">
    <location>
        <begin position="592"/>
        <end position="667"/>
    </location>
</feature>
<reference evidence="18 19" key="1">
    <citation type="submission" date="2017-10" db="EMBL/GenBank/DDBJ databases">
        <title>Genome announcement of Methylocella silvestris TVC from permafrost.</title>
        <authorList>
            <person name="Wang J."/>
            <person name="Geng K."/>
            <person name="Ul-Haque F."/>
            <person name="Crombie A.T."/>
            <person name="Street L.E."/>
            <person name="Wookey P.A."/>
            <person name="Murrell J.C."/>
            <person name="Pratscher J."/>
        </authorList>
    </citation>
    <scope>NUCLEOTIDE SEQUENCE [LARGE SCALE GENOMIC DNA]</scope>
    <source>
        <strain evidence="18 19">TVC</strain>
    </source>
</reference>
<keyword evidence="10" id="KW-0443">Lipid metabolism</keyword>
<dbReference type="PROSITE" id="PS50979">
    <property type="entry name" value="BC"/>
    <property type="match status" value="1"/>
</dbReference>
<dbReference type="InterPro" id="IPR001882">
    <property type="entry name" value="Biotin_BS"/>
</dbReference>
<evidence type="ECO:0000259" key="15">
    <source>
        <dbReference type="PROSITE" id="PS50968"/>
    </source>
</evidence>
<keyword evidence="12" id="KW-0092">Biotin</keyword>
<organism evidence="18 19">
    <name type="scientific">Methylocella silvestris</name>
    <dbReference type="NCBI Taxonomy" id="199596"/>
    <lineage>
        <taxon>Bacteria</taxon>
        <taxon>Pseudomonadati</taxon>
        <taxon>Pseudomonadota</taxon>
        <taxon>Alphaproteobacteria</taxon>
        <taxon>Hyphomicrobiales</taxon>
        <taxon>Beijerinckiaceae</taxon>
        <taxon>Methylocella</taxon>
    </lineage>
</organism>
<dbReference type="GO" id="GO:0046872">
    <property type="term" value="F:metal ion binding"/>
    <property type="evidence" value="ECO:0007669"/>
    <property type="project" value="UniProtKB-KW"/>
</dbReference>
<dbReference type="InterPro" id="IPR000089">
    <property type="entry name" value="Biotin_lipoyl"/>
</dbReference>
<dbReference type="Pfam" id="PF00364">
    <property type="entry name" value="Biotin_lipoyl"/>
    <property type="match status" value="1"/>
</dbReference>
<dbReference type="FunFam" id="3.40.50.20:FF:000010">
    <property type="entry name" value="Propionyl-CoA carboxylase subunit alpha"/>
    <property type="match status" value="1"/>
</dbReference>
<evidence type="ECO:0000256" key="12">
    <source>
        <dbReference type="ARBA" id="ARBA00023267"/>
    </source>
</evidence>
<evidence type="ECO:0000313" key="18">
    <source>
        <dbReference type="EMBL" id="PNG27813.1"/>
    </source>
</evidence>
<keyword evidence="9" id="KW-0442">Lipid degradation</keyword>
<dbReference type="InterPro" id="IPR011054">
    <property type="entry name" value="Rudment_hybrid_motif"/>
</dbReference>
<dbReference type="InterPro" id="IPR011761">
    <property type="entry name" value="ATP-grasp"/>
</dbReference>
<dbReference type="NCBIfam" id="NF006367">
    <property type="entry name" value="PRK08591.1"/>
    <property type="match status" value="1"/>
</dbReference>
<dbReference type="InterPro" id="IPR050856">
    <property type="entry name" value="Biotin_carboxylase_complex"/>
</dbReference>
<dbReference type="PROSITE" id="PS50975">
    <property type="entry name" value="ATP_GRASP"/>
    <property type="match status" value="1"/>
</dbReference>
<dbReference type="InterPro" id="IPR005482">
    <property type="entry name" value="Biotin_COase_C"/>
</dbReference>
<proteinExistence type="predicted"/>
<dbReference type="InterPro" id="IPR011764">
    <property type="entry name" value="Biotin_carboxylation_dom"/>
</dbReference>
<sequence>MFGKILIANRGEIACRIIKTARRLGVATVAVYSDADRDARHVEMADEAVHIGPAPAAQSYLRIENILEACRKTGAEAVHPGYGFLSERAAFAEALAADNIAFIGPNVGAIAAMGDKIESKRFARAAGVSTVPGNLDIIKDGADAARIAAEIGFPVMIKASAGGGGKGMRIARSASEVEEGFARAKSEAKSSFGDDRIFIEKFIENPRHVEIQIIGDKHGHVIHLGERECSIQRRNQKVIEEAPSPLLDAATRELMGAQAVALAKAVSYDSAGTVEFVAGQDRSFYFLEMNTRLQVEHPVTELITGLDLVELMIRVAAGEPLALEQEDVRLSGWAVESRVYAEDPTRGFLPSIGRLTTYRPPAEGKFGELTIRNDTGVVEGGEIAIHYDPMIAKLVTHAPTRSEAIHGHSAALDAFAIDGIRHNIPFLSSLMSHPRWREGRLSTGFIAEEYPEGFSNPAPTGAIALRLAAIAGAIDYQLNQRKRQISGQMPVAKAVTFERRRHVVVGAEDFAFEIDETPKGLDLAFEDGRLVSIIPMWKPGEPVWRGVVDGERIAAQVRPILNGVLLAHGGFFAEARIYTQREAELVRLMPEKRTADSGKHLLCPMPGLIREVLVSEGQAVKAGEALAIVEAMKMENILRAERDATIGRVYAAAGQSLAVDAVIMDFAA</sequence>
<dbReference type="InterPro" id="IPR005479">
    <property type="entry name" value="CPAse_ATP-bd"/>
</dbReference>
<evidence type="ECO:0000256" key="8">
    <source>
        <dbReference type="ARBA" id="ARBA00022842"/>
    </source>
</evidence>
<dbReference type="FunFam" id="3.30.1490.20:FF:000018">
    <property type="entry name" value="Biotin carboxylase"/>
    <property type="match status" value="1"/>
</dbReference>
<dbReference type="OrthoDB" id="9763189at2"/>
<keyword evidence="4" id="KW-0436">Ligase</keyword>
<keyword evidence="6 14" id="KW-0547">Nucleotide-binding</keyword>
<feature type="domain" description="ATP-grasp" evidence="16">
    <location>
        <begin position="120"/>
        <end position="317"/>
    </location>
</feature>
<dbReference type="SUPFAM" id="SSF51246">
    <property type="entry name" value="Rudiment single hybrid motif"/>
    <property type="match status" value="1"/>
</dbReference>
<dbReference type="Pfam" id="PF02785">
    <property type="entry name" value="Biotin_carb_C"/>
    <property type="match status" value="1"/>
</dbReference>
<keyword evidence="5" id="KW-0479">Metal-binding</keyword>
<evidence type="ECO:0000256" key="9">
    <source>
        <dbReference type="ARBA" id="ARBA00022963"/>
    </source>
</evidence>
<dbReference type="FunFam" id="3.30.470.20:FF:000028">
    <property type="entry name" value="Methylcrotonoyl-CoA carboxylase subunit alpha, mitochondrial"/>
    <property type="match status" value="1"/>
</dbReference>
<dbReference type="GO" id="GO:0004658">
    <property type="term" value="F:propionyl-CoA carboxylase activity"/>
    <property type="evidence" value="ECO:0007669"/>
    <property type="project" value="UniProtKB-EC"/>
</dbReference>
<accession>A0A2J7TM19</accession>